<organism evidence="1">
    <name type="scientific">Asterionellopsis glacialis</name>
    <dbReference type="NCBI Taxonomy" id="33640"/>
    <lineage>
        <taxon>Eukaryota</taxon>
        <taxon>Sar</taxon>
        <taxon>Stramenopiles</taxon>
        <taxon>Ochrophyta</taxon>
        <taxon>Bacillariophyta</taxon>
        <taxon>Fragilariophyceae</taxon>
        <taxon>Fragilariophycidae</taxon>
        <taxon>Fragilariales</taxon>
        <taxon>Fragilariaceae</taxon>
        <taxon>Asterionellopsis</taxon>
    </lineage>
</organism>
<geneLocation type="chloroplast" evidence="1"/>
<dbReference type="RefSeq" id="YP_009028831.1">
    <property type="nucleotide sequence ID" value="NC_024080.1"/>
</dbReference>
<keyword evidence="1" id="KW-0934">Plastid</keyword>
<reference evidence="1" key="1">
    <citation type="journal article" date="2014" name="Genome Biol. Evol.">
        <title>Serial gene losses and foreign DNA underlie size and sequence variation in the plastid genomes of diatoms.</title>
        <authorList>
            <person name="Ruck E.C."/>
            <person name="Nakov T."/>
            <person name="Jansen R.K."/>
            <person name="Theriot E.C."/>
            <person name="Alverson A.J."/>
        </authorList>
    </citation>
    <scope>NUCLEOTIDE SEQUENCE</scope>
    <source>
        <strain evidence="1">Ccmp1717</strain>
    </source>
</reference>
<dbReference type="EMBL" id="KC509520">
    <property type="protein sequence ID" value="AGH28378.1"/>
    <property type="molecule type" value="Genomic_DNA"/>
</dbReference>
<proteinExistence type="predicted"/>
<protein>
    <submittedName>
        <fullName evidence="1">Uncharacterized protein</fullName>
    </submittedName>
</protein>
<gene>
    <name evidence="1" type="primary">orf148</name>
</gene>
<dbReference type="AlphaFoldDB" id="A0A023HBK1"/>
<evidence type="ECO:0000313" key="1">
    <source>
        <dbReference type="EMBL" id="AGH28378.1"/>
    </source>
</evidence>
<accession>A0A023HBK1</accession>
<dbReference type="GeneID" id="19739732"/>
<name>A0A023HBK1_9STRA</name>
<sequence length="148" mass="18208">MTYNKIRHLELLRRFLDFKNQGKDLYRENQNEYMELLHYRGRLEDHAFWKNRKQFVLLMDNLIHGLIDMEKFEITFSRLWKETFRADSAFQMDLKRLENLQLDPRSDGFGTLVTSVYRQFEVLEDEECTEQEVKDYVRNTLREIQPYL</sequence>
<keyword evidence="1" id="KW-0150">Chloroplast</keyword>